<evidence type="ECO:0000313" key="11">
    <source>
        <dbReference type="EMBL" id="GAA93445.1"/>
    </source>
</evidence>
<dbReference type="InterPro" id="IPR043129">
    <property type="entry name" value="ATPase_NBD"/>
</dbReference>
<dbReference type="GO" id="GO:0008865">
    <property type="term" value="F:fructokinase activity"/>
    <property type="evidence" value="ECO:0007669"/>
    <property type="project" value="TreeGrafter"/>
</dbReference>
<dbReference type="InterPro" id="IPR022672">
    <property type="entry name" value="Hexokinase_N"/>
</dbReference>
<name>G7DS85_MIXOS</name>
<protein>
    <recommendedName>
        <fullName evidence="8">Phosphotransferase</fullName>
        <ecNumber evidence="8">2.7.1.-</ecNumber>
    </recommendedName>
</protein>
<organism evidence="11 12">
    <name type="scientific">Mixia osmundae (strain CBS 9802 / IAM 14324 / JCM 22182 / KY 12970)</name>
    <dbReference type="NCBI Taxonomy" id="764103"/>
    <lineage>
        <taxon>Eukaryota</taxon>
        <taxon>Fungi</taxon>
        <taxon>Dikarya</taxon>
        <taxon>Basidiomycota</taxon>
        <taxon>Pucciniomycotina</taxon>
        <taxon>Mixiomycetes</taxon>
        <taxon>Mixiales</taxon>
        <taxon>Mixiaceae</taxon>
        <taxon>Mixia</taxon>
    </lineage>
</organism>
<dbReference type="InterPro" id="IPR022673">
    <property type="entry name" value="Hexokinase_C"/>
</dbReference>
<evidence type="ECO:0000256" key="2">
    <source>
        <dbReference type="ARBA" id="ARBA00009225"/>
    </source>
</evidence>
<dbReference type="HOGENOM" id="CLU_014393_5_1_1"/>
<dbReference type="PROSITE" id="PS00378">
    <property type="entry name" value="HEXOKINASE_1"/>
    <property type="match status" value="1"/>
</dbReference>
<dbReference type="GO" id="GO:0006096">
    <property type="term" value="P:glycolytic process"/>
    <property type="evidence" value="ECO:0007669"/>
    <property type="project" value="UniProtKB-UniPathway"/>
</dbReference>
<dbReference type="Proteomes" id="UP000009131">
    <property type="component" value="Unassembled WGS sequence"/>
</dbReference>
<keyword evidence="4 8" id="KW-0547">Nucleotide-binding</keyword>
<dbReference type="eggNOG" id="KOG1369">
    <property type="taxonomic scope" value="Eukaryota"/>
</dbReference>
<keyword evidence="12" id="KW-1185">Reference proteome</keyword>
<evidence type="ECO:0000256" key="1">
    <source>
        <dbReference type="ARBA" id="ARBA00004888"/>
    </source>
</evidence>
<dbReference type="Gene3D" id="3.40.367.20">
    <property type="match status" value="1"/>
</dbReference>
<keyword evidence="7 8" id="KW-0324">Glycolysis</keyword>
<gene>
    <name evidence="11" type="primary">Mo00086</name>
    <name evidence="11" type="ORF">E5Q_00086</name>
</gene>
<accession>G7DS85</accession>
<dbReference type="EC" id="2.7.1.-" evidence="8"/>
<feature type="domain" description="Hexokinase N-terminal" evidence="9">
    <location>
        <begin position="32"/>
        <end position="234"/>
    </location>
</feature>
<dbReference type="OrthoDB" id="419537at2759"/>
<dbReference type="GO" id="GO:0005536">
    <property type="term" value="F:D-glucose binding"/>
    <property type="evidence" value="ECO:0007669"/>
    <property type="project" value="InterPro"/>
</dbReference>
<evidence type="ECO:0000256" key="4">
    <source>
        <dbReference type="ARBA" id="ARBA00022741"/>
    </source>
</evidence>
<keyword evidence="5 8" id="KW-0418">Kinase</keyword>
<dbReference type="PROSITE" id="PS51748">
    <property type="entry name" value="HEXOKINASE_2"/>
    <property type="match status" value="1"/>
</dbReference>
<dbReference type="SUPFAM" id="SSF53067">
    <property type="entry name" value="Actin-like ATPase domain"/>
    <property type="match status" value="2"/>
</dbReference>
<evidence type="ECO:0000256" key="8">
    <source>
        <dbReference type="RuleBase" id="RU362007"/>
    </source>
</evidence>
<evidence type="ECO:0000259" key="10">
    <source>
        <dbReference type="Pfam" id="PF03727"/>
    </source>
</evidence>
<dbReference type="InterPro" id="IPR019807">
    <property type="entry name" value="Hexokinase_BS"/>
</dbReference>
<evidence type="ECO:0000313" key="12">
    <source>
        <dbReference type="Proteomes" id="UP000009131"/>
    </source>
</evidence>
<comment type="similarity">
    <text evidence="2 8">Belongs to the hexokinase family.</text>
</comment>
<evidence type="ECO:0000256" key="7">
    <source>
        <dbReference type="ARBA" id="ARBA00023152"/>
    </source>
</evidence>
<dbReference type="GO" id="GO:0005739">
    <property type="term" value="C:mitochondrion"/>
    <property type="evidence" value="ECO:0007669"/>
    <property type="project" value="TreeGrafter"/>
</dbReference>
<dbReference type="Pfam" id="PF03727">
    <property type="entry name" value="Hexokinase_2"/>
    <property type="match status" value="1"/>
</dbReference>
<dbReference type="InParanoid" id="G7DS85"/>
<dbReference type="GO" id="GO:0004340">
    <property type="term" value="F:glucokinase activity"/>
    <property type="evidence" value="ECO:0007669"/>
    <property type="project" value="TreeGrafter"/>
</dbReference>
<evidence type="ECO:0000256" key="5">
    <source>
        <dbReference type="ARBA" id="ARBA00022777"/>
    </source>
</evidence>
<sequence>MSANKATPSGSPDYLIPLQGAELLDAKAAALLAELERQFDLPKHELQKITDHFGWEYRQGLAHDSGAKSTEPAQYLPMIPTFVSAVPDGSETGTFLALDLGGTNLRVCEIVLKGDGQFTNRQQKYKVSEELKTGTAVKLFDYIADSVDHFLNEMDTQASADEKLYLGFTFSFPVIQTALNKGTLLNWTKGFTASGAAGNDVVGLLQSSLDKKHIHVHCSALVNDTVGTLLSRAYQSGDAFVGAIFGTGTNGAYVESMKSIPKLKEDSTAASQDMIVNTEWGAFDNARKVLRVTPYDNKVDRESINPRRQCFEKMISGMYLGEVTRNVILHLIDHLSLFDGHATPQISTHYGLDSALMSAIEAPNASFADIRKVVERDLGVPPEHIKDSDLVLIRRASELVGTRGARLSACALAATILQTHRQAASAGKIHIGVDGSLAEFYPRFEERMRRALVELLGDDVEQRIVIGLAKDGSGVGAALTALVAKKQRDAETAQI</sequence>
<evidence type="ECO:0000256" key="6">
    <source>
        <dbReference type="ARBA" id="ARBA00022840"/>
    </source>
</evidence>
<dbReference type="PANTHER" id="PTHR19443">
    <property type="entry name" value="HEXOKINASE"/>
    <property type="match status" value="1"/>
</dbReference>
<dbReference type="FunFam" id="3.30.420.40:FF:000034">
    <property type="entry name" value="Phosphotransferase"/>
    <property type="match status" value="1"/>
</dbReference>
<evidence type="ECO:0000256" key="3">
    <source>
        <dbReference type="ARBA" id="ARBA00022679"/>
    </source>
</evidence>
<proteinExistence type="inferred from homology"/>
<evidence type="ECO:0000259" key="9">
    <source>
        <dbReference type="Pfam" id="PF00349"/>
    </source>
</evidence>
<reference evidence="11 12" key="1">
    <citation type="journal article" date="2011" name="J. Gen. Appl. Microbiol.">
        <title>Draft genome sequencing of the enigmatic basidiomycete Mixia osmundae.</title>
        <authorList>
            <person name="Nishida H."/>
            <person name="Nagatsuka Y."/>
            <person name="Sugiyama J."/>
        </authorList>
    </citation>
    <scope>NUCLEOTIDE SEQUENCE [LARGE SCALE GENOMIC DNA]</scope>
    <source>
        <strain evidence="12">CBS 9802 / IAM 14324 / JCM 22182 / KY 12970</strain>
    </source>
</reference>
<keyword evidence="6 8" id="KW-0067">ATP-binding</keyword>
<dbReference type="Gene3D" id="3.30.420.40">
    <property type="match status" value="1"/>
</dbReference>
<dbReference type="UniPathway" id="UPA00109">
    <property type="reaction ID" value="UER00180"/>
</dbReference>
<keyword evidence="3 8" id="KW-0808">Transferase</keyword>
<dbReference type="Pfam" id="PF00349">
    <property type="entry name" value="Hexokinase_1"/>
    <property type="match status" value="1"/>
</dbReference>
<reference evidence="11 12" key="2">
    <citation type="journal article" date="2012" name="Open Biol.">
        <title>Characteristics of nucleosomes and linker DNA regions on the genome of the basidiomycete Mixia osmundae revealed by mono- and dinucleosome mapping.</title>
        <authorList>
            <person name="Nishida H."/>
            <person name="Kondo S."/>
            <person name="Matsumoto T."/>
            <person name="Suzuki Y."/>
            <person name="Yoshikawa H."/>
            <person name="Taylor T.D."/>
            <person name="Sugiyama J."/>
        </authorList>
    </citation>
    <scope>NUCLEOTIDE SEQUENCE [LARGE SCALE GENOMIC DNA]</scope>
    <source>
        <strain evidence="12">CBS 9802 / IAM 14324 / JCM 22182 / KY 12970</strain>
    </source>
</reference>
<dbReference type="GO" id="GO:0005829">
    <property type="term" value="C:cytosol"/>
    <property type="evidence" value="ECO:0007669"/>
    <property type="project" value="TreeGrafter"/>
</dbReference>
<dbReference type="GO" id="GO:0005524">
    <property type="term" value="F:ATP binding"/>
    <property type="evidence" value="ECO:0007669"/>
    <property type="project" value="UniProtKB-UniRule"/>
</dbReference>
<dbReference type="STRING" id="764103.G7DS85"/>
<dbReference type="GO" id="GO:0001678">
    <property type="term" value="P:intracellular glucose homeostasis"/>
    <property type="evidence" value="ECO:0007669"/>
    <property type="project" value="InterPro"/>
</dbReference>
<dbReference type="PANTHER" id="PTHR19443:SF30">
    <property type="entry name" value="GLUCOKINASE-1-RELATED"/>
    <property type="match status" value="1"/>
</dbReference>
<dbReference type="AlphaFoldDB" id="G7DS85"/>
<dbReference type="GO" id="GO:0006006">
    <property type="term" value="P:glucose metabolic process"/>
    <property type="evidence" value="ECO:0007669"/>
    <property type="project" value="TreeGrafter"/>
</dbReference>
<feature type="domain" description="Hexokinase C-terminal" evidence="10">
    <location>
        <begin position="241"/>
        <end position="483"/>
    </location>
</feature>
<comment type="pathway">
    <text evidence="1">Carbohydrate degradation; glycolysis; D-glyceraldehyde 3-phosphate and glycerone phosphate from D-glucose: step 1/4.</text>
</comment>
<comment type="caution">
    <text evidence="11">The sequence shown here is derived from an EMBL/GenBank/DDBJ whole genome shotgun (WGS) entry which is preliminary data.</text>
</comment>
<dbReference type="EMBL" id="BABT02000004">
    <property type="protein sequence ID" value="GAA93445.1"/>
    <property type="molecule type" value="Genomic_DNA"/>
</dbReference>
<dbReference type="PRINTS" id="PR00475">
    <property type="entry name" value="HEXOKINASE"/>
</dbReference>
<dbReference type="InterPro" id="IPR001312">
    <property type="entry name" value="Hexokinase"/>
</dbReference>